<name>A0A075FKY0_9ARCH</name>
<dbReference type="PANTHER" id="PTHR18968:SF13">
    <property type="entry name" value="ACETOLACTATE SYNTHASE CATALYTIC SUBUNIT, MITOCHONDRIAL"/>
    <property type="match status" value="1"/>
</dbReference>
<keyword evidence="10 11" id="KW-0100">Branched-chain amino acid biosynthesis</keyword>
<comment type="catalytic activity">
    <reaction evidence="11">
        <text>2 pyruvate + H(+) = (2S)-2-acetolactate + CO2</text>
        <dbReference type="Rhea" id="RHEA:25249"/>
        <dbReference type="ChEBI" id="CHEBI:15361"/>
        <dbReference type="ChEBI" id="CHEBI:15378"/>
        <dbReference type="ChEBI" id="CHEBI:16526"/>
        <dbReference type="ChEBI" id="CHEBI:58476"/>
        <dbReference type="EC" id="2.2.1.6"/>
    </reaction>
</comment>
<dbReference type="GO" id="GO:0050660">
    <property type="term" value="F:flavin adenine dinucleotide binding"/>
    <property type="evidence" value="ECO:0007669"/>
    <property type="project" value="InterPro"/>
</dbReference>
<protein>
    <recommendedName>
        <fullName evidence="4 11">Acetolactate synthase</fullName>
        <ecNumber evidence="4 11">2.2.1.6</ecNumber>
    </recommendedName>
</protein>
<evidence type="ECO:0000259" key="14">
    <source>
        <dbReference type="Pfam" id="PF02776"/>
    </source>
</evidence>
<dbReference type="GO" id="GO:0005948">
    <property type="term" value="C:acetolactate synthase complex"/>
    <property type="evidence" value="ECO:0007669"/>
    <property type="project" value="TreeGrafter"/>
</dbReference>
<evidence type="ECO:0000256" key="7">
    <source>
        <dbReference type="ARBA" id="ARBA00022723"/>
    </source>
</evidence>
<comment type="similarity">
    <text evidence="3 11">Belongs to the TPP enzyme family.</text>
</comment>
<keyword evidence="6 11" id="KW-0808">Transferase</keyword>
<dbReference type="InterPro" id="IPR012001">
    <property type="entry name" value="Thiamin_PyroP_enz_TPP-bd_dom"/>
</dbReference>
<keyword evidence="7 11" id="KW-0479">Metal-binding</keyword>
<dbReference type="InterPro" id="IPR039368">
    <property type="entry name" value="AHAS_TPP"/>
</dbReference>
<evidence type="ECO:0000256" key="11">
    <source>
        <dbReference type="RuleBase" id="RU003591"/>
    </source>
</evidence>
<comment type="cofactor">
    <cofactor evidence="11">
        <name>thiamine diphosphate</name>
        <dbReference type="ChEBI" id="CHEBI:58937"/>
    </cofactor>
    <text evidence="11">Binds 1 thiamine pyrophosphate per subunit.</text>
</comment>
<dbReference type="InterPro" id="IPR000399">
    <property type="entry name" value="TPP-bd_CS"/>
</dbReference>
<dbReference type="Pfam" id="PF02776">
    <property type="entry name" value="TPP_enzyme_N"/>
    <property type="match status" value="1"/>
</dbReference>
<evidence type="ECO:0000259" key="13">
    <source>
        <dbReference type="Pfam" id="PF02775"/>
    </source>
</evidence>
<feature type="domain" description="Thiamine pyrophosphate enzyme TPP-binding" evidence="13">
    <location>
        <begin position="394"/>
        <end position="541"/>
    </location>
</feature>
<keyword evidence="9 11" id="KW-0786">Thiamine pyrophosphate</keyword>
<feature type="domain" description="Thiamine pyrophosphate enzyme central" evidence="12">
    <location>
        <begin position="197"/>
        <end position="331"/>
    </location>
</feature>
<organism evidence="15">
    <name type="scientific">uncultured marine thaumarchaeote AD1000_19_G07</name>
    <dbReference type="NCBI Taxonomy" id="1455897"/>
    <lineage>
        <taxon>Archaea</taxon>
        <taxon>Nitrososphaerota</taxon>
        <taxon>environmental samples</taxon>
    </lineage>
</organism>
<dbReference type="CDD" id="cd07035">
    <property type="entry name" value="TPP_PYR_POX_like"/>
    <property type="match status" value="1"/>
</dbReference>
<dbReference type="SUPFAM" id="SSF52518">
    <property type="entry name" value="Thiamin diphosphate-binding fold (THDP-binding)"/>
    <property type="match status" value="2"/>
</dbReference>
<comment type="cofactor">
    <cofactor evidence="11">
        <name>Mg(2+)</name>
        <dbReference type="ChEBI" id="CHEBI:18420"/>
    </cofactor>
    <text evidence="11">Binds 1 Mg(2+) ion per subunit.</text>
</comment>
<evidence type="ECO:0000256" key="6">
    <source>
        <dbReference type="ARBA" id="ARBA00022679"/>
    </source>
</evidence>
<keyword evidence="5 11" id="KW-0028">Amino-acid biosynthesis</keyword>
<evidence type="ECO:0000256" key="9">
    <source>
        <dbReference type="ARBA" id="ARBA00023052"/>
    </source>
</evidence>
<dbReference type="Pfam" id="PF02775">
    <property type="entry name" value="TPP_enzyme_C"/>
    <property type="match status" value="1"/>
</dbReference>
<dbReference type="InterPro" id="IPR012846">
    <property type="entry name" value="Acetolactate_synth_lsu"/>
</dbReference>
<proteinExistence type="inferred from homology"/>
<evidence type="ECO:0000259" key="12">
    <source>
        <dbReference type="Pfam" id="PF00205"/>
    </source>
</evidence>
<accession>A0A075FKY0</accession>
<evidence type="ECO:0000256" key="4">
    <source>
        <dbReference type="ARBA" id="ARBA00013145"/>
    </source>
</evidence>
<dbReference type="GO" id="GO:0009099">
    <property type="term" value="P:L-valine biosynthetic process"/>
    <property type="evidence" value="ECO:0007669"/>
    <property type="project" value="UniProtKB-UniPathway"/>
</dbReference>
<evidence type="ECO:0000313" key="15">
    <source>
        <dbReference type="EMBL" id="AIE92019.1"/>
    </source>
</evidence>
<dbReference type="Pfam" id="PF00205">
    <property type="entry name" value="TPP_enzyme_M"/>
    <property type="match status" value="1"/>
</dbReference>
<evidence type="ECO:0000256" key="5">
    <source>
        <dbReference type="ARBA" id="ARBA00022605"/>
    </source>
</evidence>
<keyword evidence="8 11" id="KW-0460">Magnesium</keyword>
<dbReference type="PROSITE" id="PS00187">
    <property type="entry name" value="TPP_ENZYMES"/>
    <property type="match status" value="1"/>
</dbReference>
<dbReference type="InterPro" id="IPR029061">
    <property type="entry name" value="THDP-binding"/>
</dbReference>
<reference evidence="15" key="1">
    <citation type="journal article" date="2014" name="Genome Biol. Evol.">
        <title>Pangenome evidence for extensive interdomain horizontal transfer affecting lineage core and shell genes in uncultured planktonic thaumarchaeota and euryarchaeota.</title>
        <authorList>
            <person name="Deschamps P."/>
            <person name="Zivanovic Y."/>
            <person name="Moreira D."/>
            <person name="Rodriguez-Valera F."/>
            <person name="Lopez-Garcia P."/>
        </authorList>
    </citation>
    <scope>NUCLEOTIDE SEQUENCE</scope>
</reference>
<dbReference type="UniPathway" id="UPA00049">
    <property type="reaction ID" value="UER00059"/>
</dbReference>
<evidence type="ECO:0000256" key="10">
    <source>
        <dbReference type="ARBA" id="ARBA00023304"/>
    </source>
</evidence>
<dbReference type="EC" id="2.2.1.6" evidence="4 11"/>
<dbReference type="GO" id="GO:0030976">
    <property type="term" value="F:thiamine pyrophosphate binding"/>
    <property type="evidence" value="ECO:0007669"/>
    <property type="project" value="UniProtKB-UniRule"/>
</dbReference>
<dbReference type="InterPro" id="IPR012000">
    <property type="entry name" value="Thiamin_PyroP_enz_cen_dom"/>
</dbReference>
<dbReference type="GO" id="GO:0000287">
    <property type="term" value="F:magnesium ion binding"/>
    <property type="evidence" value="ECO:0007669"/>
    <property type="project" value="UniProtKB-UniRule"/>
</dbReference>
<dbReference type="Gene3D" id="3.40.50.1220">
    <property type="entry name" value="TPP-binding domain"/>
    <property type="match status" value="1"/>
</dbReference>
<evidence type="ECO:0000256" key="2">
    <source>
        <dbReference type="ARBA" id="ARBA00005025"/>
    </source>
</evidence>
<evidence type="ECO:0000256" key="1">
    <source>
        <dbReference type="ARBA" id="ARBA00004974"/>
    </source>
</evidence>
<dbReference type="InterPro" id="IPR029035">
    <property type="entry name" value="DHS-like_NAD/FAD-binding_dom"/>
</dbReference>
<gene>
    <name evidence="15" type="primary">ilvB</name>
    <name evidence="15" type="synonym">ilvG</name>
    <name evidence="15" type="synonym">ilvI</name>
</gene>
<dbReference type="PANTHER" id="PTHR18968">
    <property type="entry name" value="THIAMINE PYROPHOSPHATE ENZYMES"/>
    <property type="match status" value="1"/>
</dbReference>
<dbReference type="GO" id="GO:0009097">
    <property type="term" value="P:isoleucine biosynthetic process"/>
    <property type="evidence" value="ECO:0007669"/>
    <property type="project" value="UniProtKB-UniPathway"/>
</dbReference>
<dbReference type="NCBIfam" id="TIGR00118">
    <property type="entry name" value="acolac_lg"/>
    <property type="match status" value="1"/>
</dbReference>
<dbReference type="AlphaFoldDB" id="A0A075FKY0"/>
<comment type="pathway">
    <text evidence="2 11">Amino-acid biosynthesis; L-valine biosynthesis; L-valine from pyruvate: step 1/4.</text>
</comment>
<dbReference type="UniPathway" id="UPA00047">
    <property type="reaction ID" value="UER00055"/>
</dbReference>
<dbReference type="FunFam" id="3.40.50.970:FF:000007">
    <property type="entry name" value="Acetolactate synthase"/>
    <property type="match status" value="1"/>
</dbReference>
<evidence type="ECO:0000256" key="8">
    <source>
        <dbReference type="ARBA" id="ARBA00022842"/>
    </source>
</evidence>
<dbReference type="Gene3D" id="3.40.50.970">
    <property type="match status" value="2"/>
</dbReference>
<dbReference type="GO" id="GO:0003984">
    <property type="term" value="F:acetolactate synthase activity"/>
    <property type="evidence" value="ECO:0007669"/>
    <property type="project" value="UniProtKB-EC"/>
</dbReference>
<comment type="pathway">
    <text evidence="1 11">Amino-acid biosynthesis; L-isoleucine biosynthesis; L-isoleucine from 2-oxobutanoate: step 1/4.</text>
</comment>
<feature type="domain" description="Thiamine pyrophosphate enzyme N-terminal TPP-binding" evidence="14">
    <location>
        <begin position="9"/>
        <end position="122"/>
    </location>
</feature>
<dbReference type="GO" id="GO:0044272">
    <property type="term" value="P:sulfur compound biosynthetic process"/>
    <property type="evidence" value="ECO:0007669"/>
    <property type="project" value="UniProtKB-ARBA"/>
</dbReference>
<dbReference type="EMBL" id="KF900355">
    <property type="protein sequence ID" value="AIE92019.1"/>
    <property type="molecule type" value="Genomic_DNA"/>
</dbReference>
<dbReference type="InterPro" id="IPR011766">
    <property type="entry name" value="TPP_enzyme_TPP-bd"/>
</dbReference>
<evidence type="ECO:0000256" key="3">
    <source>
        <dbReference type="ARBA" id="ARBA00007812"/>
    </source>
</evidence>
<sequence length="565" mass="61017">MLKNISELTGSDALIKALENEQVEGIFGLPGGANLPIYDSLYDSDIRHILARHEQNAAHMADGYARASRKPGVCFATSGPGATNLITGIATAAADSSPIIAITGQVASDMIGKDAFQECDIIGIATPVTKYTYQPLTSAEVPQAVKNSFHIATSGRPGPVLIDIPKNAQTEKMKINFPAKPNIRKIQQLQTADLKAIDRAADLLLNAERPMIMTGGGVILSGAFKELQAVAEFLVAPVVSTFKGKGGFSETHYLSLGPIGMHGHIEANKLVIESDVLLAAGARFSDRSVGKWDEFGNEMTIIHADIDPSEIGKNKNADIGLIGDIKTTLSLLLTAMGKKAQKRQSEYEWIKRVNEIKDIWRSKPLPAPREITGPRLLKKMREILPDKCLVTTEVGQHQMWASLHFDVAEPGTFFTSTGLGTMGWGLPAAVGAKFARPDLPVIDIAGDGSVQMTESALATSVTEKLPIITVIFNNGMLGMVAQWQRLFYERKYIGVELEGIPDYVKIAEAYGAQGIRAQSMNEFEKALKNALNSDVATVIDVPINPDEDVFPFVVPNTALKDMVIA</sequence>
<dbReference type="CDD" id="cd02015">
    <property type="entry name" value="TPP_AHAS"/>
    <property type="match status" value="1"/>
</dbReference>
<dbReference type="InterPro" id="IPR045229">
    <property type="entry name" value="TPP_enz"/>
</dbReference>
<dbReference type="SUPFAM" id="SSF52467">
    <property type="entry name" value="DHS-like NAD/FAD-binding domain"/>
    <property type="match status" value="1"/>
</dbReference>